<protein>
    <recommendedName>
        <fullName evidence="3">Accessory Sec system protein Asp1</fullName>
    </recommendedName>
</protein>
<dbReference type="Pfam" id="PF16993">
    <property type="entry name" value="Asp1"/>
    <property type="match status" value="1"/>
</dbReference>
<dbReference type="AlphaFoldDB" id="A0A073JK41"/>
<name>A0A073JK41_LIMRT</name>
<evidence type="ECO:0000313" key="1">
    <source>
        <dbReference type="EMBL" id="KEK14311.1"/>
    </source>
</evidence>
<gene>
    <name evidence="1" type="ORF">LR3_00270</name>
</gene>
<dbReference type="PATRIC" id="fig|1598.90.peg.1381"/>
<reference evidence="1 2" key="1">
    <citation type="submission" date="2014-06" db="EMBL/GenBank/DDBJ databases">
        <title>Genetic determinant of reutericyclin biosynthesis of Lactobacillus reuteri.</title>
        <authorList>
            <person name="Lin X."/>
            <person name="Duar R."/>
            <person name="Walter J."/>
            <person name="Gaenzle M."/>
        </authorList>
    </citation>
    <scope>NUCLEOTIDE SEQUENCE [LARGE SCALE GENOMIC DNA]</scope>
    <source>
        <strain evidence="1 2">LTH2584</strain>
    </source>
</reference>
<dbReference type="GO" id="GO:0015031">
    <property type="term" value="P:protein transport"/>
    <property type="evidence" value="ECO:0007669"/>
    <property type="project" value="InterPro"/>
</dbReference>
<dbReference type="EMBL" id="JOSX01000020">
    <property type="protein sequence ID" value="KEK14311.1"/>
    <property type="molecule type" value="Genomic_DNA"/>
</dbReference>
<organism evidence="1 2">
    <name type="scientific">Limosilactobacillus reuteri</name>
    <name type="common">Lactobacillus reuteri</name>
    <dbReference type="NCBI Taxonomy" id="1598"/>
    <lineage>
        <taxon>Bacteria</taxon>
        <taxon>Bacillati</taxon>
        <taxon>Bacillota</taxon>
        <taxon>Bacilli</taxon>
        <taxon>Lactobacillales</taxon>
        <taxon>Lactobacillaceae</taxon>
        <taxon>Limosilactobacillus</taxon>
    </lineage>
</organism>
<comment type="caution">
    <text evidence="1">The sequence shown here is derived from an EMBL/GenBank/DDBJ whole genome shotgun (WGS) entry which is preliminary data.</text>
</comment>
<evidence type="ECO:0008006" key="3">
    <source>
        <dbReference type="Google" id="ProtNLM"/>
    </source>
</evidence>
<dbReference type="Proteomes" id="UP000027731">
    <property type="component" value="Unassembled WGS sequence"/>
</dbReference>
<evidence type="ECO:0000313" key="2">
    <source>
        <dbReference type="Proteomes" id="UP000027731"/>
    </source>
</evidence>
<proteinExistence type="predicted"/>
<dbReference type="InterPro" id="IPR022372">
    <property type="entry name" value="Accessory_SS_Asp1"/>
</dbReference>
<dbReference type="NCBIfam" id="TIGR03713">
    <property type="entry name" value="acc_sec_asp1"/>
    <property type="match status" value="1"/>
</dbReference>
<accession>A0A073JK41</accession>
<sequence>MNYLVPAWHQLLNDWSYSTPTIEFDDAISHMRLFQRGGQKVGLLLTDYQPQISTKLSQLAISPDRFFSVFDYLQGISSLNGQVIDYRDFPWPKGAYFDFTNFRIFVMVERVHYATITFDTQGKILWIDFLSGPNQGSRLLFDSRGFVSRQEKDGINTYYNPAGVWRFKHNPRTDHVVINDIYSNFCQQTEYDHLSDLISEIIQQQFLPQVTLKDKLIVTVDDQSTVPLNSYLKKKPVYSVSKWHSYLNGLKQVKMGKIITDTTKSAETVRANVPPQCKVSVLPLFQSQFKLGHSQRLLEQRIAVFAEHMSADELMTVLEIIYPRLLKKPKDEAIYIMTYSPAKDAMAQQVFAEFREKHDGEFILSADEFDPGENSLDESLRPPILKIKVQRLSSSVEALKLLDKIRLLIMWGQADEFMTIAAVSVGIPILQNFVTDEVVNRQNGIICQNLSELKDGIAYYLDGLKNWNQSLVYNVKMLNRYSEENLLATWNKIQMEEN</sequence>